<dbReference type="GO" id="GO:0030145">
    <property type="term" value="F:manganese ion binding"/>
    <property type="evidence" value="ECO:0007669"/>
    <property type="project" value="TreeGrafter"/>
</dbReference>
<evidence type="ECO:0000313" key="5">
    <source>
        <dbReference type="EMBL" id="TFD66310.1"/>
    </source>
</evidence>
<dbReference type="PROSITE" id="PS51409">
    <property type="entry name" value="ARGINASE_2"/>
    <property type="match status" value="1"/>
</dbReference>
<dbReference type="GO" id="GO:0005829">
    <property type="term" value="C:cytosol"/>
    <property type="evidence" value="ECO:0007669"/>
    <property type="project" value="TreeGrafter"/>
</dbReference>
<name>A0A4R9ANF1_9MICO</name>
<keyword evidence="1" id="KW-0479">Metal-binding</keyword>
<dbReference type="PANTHER" id="PTHR43782:SF3">
    <property type="entry name" value="ARGINASE"/>
    <property type="match status" value="1"/>
</dbReference>
<gene>
    <name evidence="5" type="ORF">E3T47_07310</name>
</gene>
<dbReference type="Proteomes" id="UP000298154">
    <property type="component" value="Unassembled WGS sequence"/>
</dbReference>
<evidence type="ECO:0000313" key="6">
    <source>
        <dbReference type="Proteomes" id="UP000298154"/>
    </source>
</evidence>
<dbReference type="RefSeq" id="WP_134555451.1">
    <property type="nucleotide sequence ID" value="NZ_SOHK01000012.1"/>
</dbReference>
<organism evidence="5 6">
    <name type="scientific">Cryobacterium ruanii</name>
    <dbReference type="NCBI Taxonomy" id="1259197"/>
    <lineage>
        <taxon>Bacteria</taxon>
        <taxon>Bacillati</taxon>
        <taxon>Actinomycetota</taxon>
        <taxon>Actinomycetes</taxon>
        <taxon>Micrococcales</taxon>
        <taxon>Microbacteriaceae</taxon>
        <taxon>Cryobacterium</taxon>
    </lineage>
</organism>
<dbReference type="EMBL" id="SOHK01000012">
    <property type="protein sequence ID" value="TFD66310.1"/>
    <property type="molecule type" value="Genomic_DNA"/>
</dbReference>
<dbReference type="SUPFAM" id="SSF52768">
    <property type="entry name" value="Arginase/deacetylase"/>
    <property type="match status" value="1"/>
</dbReference>
<reference evidence="5 6" key="1">
    <citation type="submission" date="2019-03" db="EMBL/GenBank/DDBJ databases">
        <title>Genomics of glacier-inhabiting Cryobacterium strains.</title>
        <authorList>
            <person name="Liu Q."/>
            <person name="Xin Y.-H."/>
        </authorList>
    </citation>
    <scope>NUCLEOTIDE SEQUENCE [LARGE SCALE GENOMIC DNA]</scope>
    <source>
        <strain evidence="5 6">Sr36</strain>
    </source>
</reference>
<dbReference type="CDD" id="cd09999">
    <property type="entry name" value="Arginase-like_1"/>
    <property type="match status" value="1"/>
</dbReference>
<sequence>MLLRPVESAKGAAIVGAALGRWLGIEPTVLGHPEPAINGNWDVELEAALPGLRSLQAAHAAALNLGGHPVFAWPRCAAAIATLPNVAAQHPDAVVVWFDAHADLNTPENTTTGYLGGLALSASLGWWDSGLGAGLDSRNVVLGGTRDLDPAEQSHVDDGTISLAAGPDMLTQLDRLISDRPIYFHLDCDVLDPGIMPTDYSVPRGLTLDDLTAVATRLAHNPIVGVEIGEFEDHGDAELARSQAERLVSALAPLLSTNR</sequence>
<evidence type="ECO:0000256" key="3">
    <source>
        <dbReference type="ARBA" id="ARBA00023211"/>
    </source>
</evidence>
<dbReference type="Gene3D" id="3.40.800.10">
    <property type="entry name" value="Ureohydrolase domain"/>
    <property type="match status" value="1"/>
</dbReference>
<dbReference type="InterPro" id="IPR023696">
    <property type="entry name" value="Ureohydrolase_dom_sf"/>
</dbReference>
<keyword evidence="3" id="KW-0464">Manganese</keyword>
<accession>A0A4R9ANF1</accession>
<dbReference type="OrthoDB" id="7331788at2"/>
<protein>
    <submittedName>
        <fullName evidence="5">Arginase family protein</fullName>
    </submittedName>
</protein>
<evidence type="ECO:0000256" key="1">
    <source>
        <dbReference type="ARBA" id="ARBA00022723"/>
    </source>
</evidence>
<dbReference type="InterPro" id="IPR006035">
    <property type="entry name" value="Ureohydrolase"/>
</dbReference>
<keyword evidence="6" id="KW-1185">Reference proteome</keyword>
<dbReference type="AlphaFoldDB" id="A0A4R9ANF1"/>
<dbReference type="PANTHER" id="PTHR43782">
    <property type="entry name" value="ARGINASE"/>
    <property type="match status" value="1"/>
</dbReference>
<evidence type="ECO:0000256" key="4">
    <source>
        <dbReference type="PROSITE-ProRule" id="PRU00742"/>
    </source>
</evidence>
<keyword evidence="2" id="KW-0378">Hydrolase</keyword>
<dbReference type="GO" id="GO:0004053">
    <property type="term" value="F:arginase activity"/>
    <property type="evidence" value="ECO:0007669"/>
    <property type="project" value="TreeGrafter"/>
</dbReference>
<comment type="similarity">
    <text evidence="4">Belongs to the arginase family.</text>
</comment>
<proteinExistence type="inferred from homology"/>
<comment type="caution">
    <text evidence="5">The sequence shown here is derived from an EMBL/GenBank/DDBJ whole genome shotgun (WGS) entry which is preliminary data.</text>
</comment>
<evidence type="ECO:0000256" key="2">
    <source>
        <dbReference type="ARBA" id="ARBA00022801"/>
    </source>
</evidence>
<dbReference type="Pfam" id="PF00491">
    <property type="entry name" value="Arginase"/>
    <property type="match status" value="1"/>
</dbReference>